<evidence type="ECO:0000256" key="3">
    <source>
        <dbReference type="ARBA" id="ARBA00008750"/>
    </source>
</evidence>
<dbReference type="PANTHER" id="PTHR43612">
    <property type="entry name" value="TRIFUNCTIONAL ENZYME SUBUNIT ALPHA"/>
    <property type="match status" value="1"/>
</dbReference>
<dbReference type="Proteomes" id="UP000283993">
    <property type="component" value="Unassembled WGS sequence"/>
</dbReference>
<dbReference type="InterPro" id="IPR018376">
    <property type="entry name" value="Enoyl-CoA_hyd/isom_CS"/>
</dbReference>
<dbReference type="Pfam" id="PF00378">
    <property type="entry name" value="ECH_1"/>
    <property type="match status" value="1"/>
</dbReference>
<proteinExistence type="inferred from homology"/>
<dbReference type="InterPro" id="IPR006108">
    <property type="entry name" value="3HC_DH_C"/>
</dbReference>
<comment type="catalytic activity">
    <reaction evidence="12">
        <text>a (3S)-3-hydroxyacyl-CoA + NAD(+) = a 3-oxoacyl-CoA + NADH + H(+)</text>
        <dbReference type="Rhea" id="RHEA:22432"/>
        <dbReference type="ChEBI" id="CHEBI:15378"/>
        <dbReference type="ChEBI" id="CHEBI:57318"/>
        <dbReference type="ChEBI" id="CHEBI:57540"/>
        <dbReference type="ChEBI" id="CHEBI:57945"/>
        <dbReference type="ChEBI" id="CHEBI:90726"/>
        <dbReference type="EC" id="1.1.1.35"/>
    </reaction>
</comment>
<evidence type="ECO:0000256" key="4">
    <source>
        <dbReference type="ARBA" id="ARBA00012076"/>
    </source>
</evidence>
<keyword evidence="18" id="KW-1185">Reference proteome</keyword>
<dbReference type="NCBIfam" id="NF008363">
    <property type="entry name" value="PRK11154.1"/>
    <property type="match status" value="1"/>
</dbReference>
<dbReference type="Pfam" id="PF00725">
    <property type="entry name" value="3HCDH"/>
    <property type="match status" value="1"/>
</dbReference>
<dbReference type="Pfam" id="PF02737">
    <property type="entry name" value="3HCDH_N"/>
    <property type="match status" value="1"/>
</dbReference>
<dbReference type="PANTHER" id="PTHR43612:SF3">
    <property type="entry name" value="TRIFUNCTIONAL ENZYME SUBUNIT ALPHA, MITOCHONDRIAL"/>
    <property type="match status" value="1"/>
</dbReference>
<evidence type="ECO:0000256" key="8">
    <source>
        <dbReference type="ARBA" id="ARBA00023027"/>
    </source>
</evidence>
<dbReference type="SUPFAM" id="SSF51735">
    <property type="entry name" value="NAD(P)-binding Rossmann-fold domains"/>
    <property type="match status" value="1"/>
</dbReference>
<evidence type="ECO:0000313" key="18">
    <source>
        <dbReference type="Proteomes" id="UP000283993"/>
    </source>
</evidence>
<dbReference type="SUPFAM" id="SSF48179">
    <property type="entry name" value="6-phosphogluconate dehydrogenase C-terminal domain-like"/>
    <property type="match status" value="2"/>
</dbReference>
<gene>
    <name evidence="17" type="primary">fadJ</name>
    <name evidence="17" type="ORF">SAOR_08145</name>
</gene>
<accession>A0A423PQ96</accession>
<dbReference type="InterPro" id="IPR001753">
    <property type="entry name" value="Enoyl-CoA_hydra/iso"/>
</dbReference>
<dbReference type="InterPro" id="IPR036291">
    <property type="entry name" value="NAD(P)-bd_dom_sf"/>
</dbReference>
<evidence type="ECO:0000256" key="14">
    <source>
        <dbReference type="SAM" id="MobiDB-lite"/>
    </source>
</evidence>
<keyword evidence="11" id="KW-0511">Multifunctional enzyme</keyword>
<comment type="similarity">
    <text evidence="13">Belongs to the enoyl-CoA hydratase/isomerase family.</text>
</comment>
<keyword evidence="5" id="KW-0276">Fatty acid metabolism</keyword>
<keyword evidence="9" id="KW-0443">Lipid metabolism</keyword>
<dbReference type="Gene3D" id="3.40.50.720">
    <property type="entry name" value="NAD(P)-binding Rossmann-like Domain"/>
    <property type="match status" value="1"/>
</dbReference>
<evidence type="ECO:0000256" key="9">
    <source>
        <dbReference type="ARBA" id="ARBA00023098"/>
    </source>
</evidence>
<dbReference type="GO" id="GO:0006635">
    <property type="term" value="P:fatty acid beta-oxidation"/>
    <property type="evidence" value="ECO:0007669"/>
    <property type="project" value="UniProtKB-UniPathway"/>
</dbReference>
<dbReference type="PROSITE" id="PS00067">
    <property type="entry name" value="3HCDH"/>
    <property type="match status" value="1"/>
</dbReference>
<dbReference type="AlphaFoldDB" id="A0A423PQ96"/>
<dbReference type="CDD" id="cd06558">
    <property type="entry name" value="crotonase-like"/>
    <property type="match status" value="1"/>
</dbReference>
<evidence type="ECO:0000256" key="5">
    <source>
        <dbReference type="ARBA" id="ARBA00022832"/>
    </source>
</evidence>
<name>A0A423PQ96_9GAMM</name>
<protein>
    <recommendedName>
        <fullName evidence="4">enoyl-CoA hydratase</fullName>
        <ecNumber evidence="4">4.2.1.17</ecNumber>
    </recommendedName>
</protein>
<feature type="compositionally biased region" description="Low complexity" evidence="14">
    <location>
        <begin position="9"/>
        <end position="24"/>
    </location>
</feature>
<keyword evidence="6" id="KW-0442">Lipid degradation</keyword>
<feature type="domain" description="3-hydroxyacyl-CoA dehydrogenase C-terminal" evidence="15">
    <location>
        <begin position="542"/>
        <end position="635"/>
    </location>
</feature>
<comment type="similarity">
    <text evidence="3">In the N-terminal section; belongs to the enoyl-CoA hydratase/isomerase family.</text>
</comment>
<dbReference type="FunFam" id="3.90.226.10:FF:000011">
    <property type="entry name" value="Fatty acid oxidation complex subunit alpha"/>
    <property type="match status" value="1"/>
</dbReference>
<evidence type="ECO:0000313" key="17">
    <source>
        <dbReference type="EMBL" id="ROO27784.1"/>
    </source>
</evidence>
<dbReference type="Gene3D" id="3.90.226.10">
    <property type="entry name" value="2-enoyl-CoA Hydratase, Chain A, domain 1"/>
    <property type="match status" value="1"/>
</dbReference>
<evidence type="ECO:0000256" key="7">
    <source>
        <dbReference type="ARBA" id="ARBA00023002"/>
    </source>
</evidence>
<dbReference type="GO" id="GO:0070403">
    <property type="term" value="F:NAD+ binding"/>
    <property type="evidence" value="ECO:0007669"/>
    <property type="project" value="InterPro"/>
</dbReference>
<keyword evidence="10 17" id="KW-0456">Lyase</keyword>
<evidence type="ECO:0000256" key="1">
    <source>
        <dbReference type="ARBA" id="ARBA00005005"/>
    </source>
</evidence>
<evidence type="ECO:0000259" key="16">
    <source>
        <dbReference type="Pfam" id="PF02737"/>
    </source>
</evidence>
<evidence type="ECO:0000256" key="11">
    <source>
        <dbReference type="ARBA" id="ARBA00023268"/>
    </source>
</evidence>
<dbReference type="RefSeq" id="WP_123630976.1">
    <property type="nucleotide sequence ID" value="NZ_AYKH01000012.1"/>
</dbReference>
<feature type="region of interest" description="Disordered" evidence="14">
    <location>
        <begin position="1"/>
        <end position="29"/>
    </location>
</feature>
<sequence length="763" mass="80739">MSNASAEKTSPSSAAAPRTSGAPTHTSADADLFAVERRDDGIAVVRFAVPGATQNTLRADFAPAFETLLESLEHDTEVIGVVLVSARPGSFMAGADIDMLDAQKSAADVEALSKQGQAGFRRLSKLHVPVVAAIEGACLGGGLELALACDVRIAADTAATTLGLPEVMLGLLPAAGGTQRLPRLVGIQAALDLMLTGRKLRPAQAKACGIVDTVVAPEALRDEAIRQARFAGKRSLTGSASLFGRARARIGAGVNGLTHAALEDTTLGRRLLFAQARKRTRSKTRGNYPAPERIIDVVATGFARGVQAGFDAEAKAFGELAMTPESQSLRHVYHATEALKRTTFVARNVKARAVRRVGVLGAGLMGAGIATVTIDKAGLPVRLKDVSDDGLARGLDHVQQFYARRVAKKAMTRAQADRCLHQVTGTTDYSGIGACELVVEAVFEDLDLKRAMLADVEAAADACANTDCIFATNTSSLPIAEIAAQAKRPENVIGLHYFSPVEKMPLLEIIATEQTSKKTIATAVAFGKAQGKTVIVVGDGPGFYTTRVLSPYLNEAARLLSEGAGVRQIDQALTDHGFPVGPMTLRDEVGVDVGVKVGPILEAAFGERMSAPDASQRMIEAGHLGRKSGKGFYDYTAKTKKGEKRPANADLERLLAQQRDGGRAPDAAEIVERCTLAFANEAAHCLSERVIREPMHGDIGAVFGLGFLPFTGGPFRYIDAVGVARFVDRLHALVERHGPRFEPAPILKTMASARSASHGRFYS</sequence>
<dbReference type="EMBL" id="AYKH01000012">
    <property type="protein sequence ID" value="ROO27784.1"/>
    <property type="molecule type" value="Genomic_DNA"/>
</dbReference>
<dbReference type="InterPro" id="IPR050136">
    <property type="entry name" value="FA_oxidation_alpha_subunit"/>
</dbReference>
<evidence type="ECO:0000256" key="12">
    <source>
        <dbReference type="ARBA" id="ARBA00049556"/>
    </source>
</evidence>
<dbReference type="GO" id="GO:0016509">
    <property type="term" value="F:long-chain (3S)-3-hydroxyacyl-CoA dehydrogenase (NAD+) activity"/>
    <property type="evidence" value="ECO:0007669"/>
    <property type="project" value="TreeGrafter"/>
</dbReference>
<organism evidence="17 18">
    <name type="scientific">Salinisphaera orenii MK-B5</name>
    <dbReference type="NCBI Taxonomy" id="856730"/>
    <lineage>
        <taxon>Bacteria</taxon>
        <taxon>Pseudomonadati</taxon>
        <taxon>Pseudomonadota</taxon>
        <taxon>Gammaproteobacteria</taxon>
        <taxon>Salinisphaerales</taxon>
        <taxon>Salinisphaeraceae</taxon>
        <taxon>Salinisphaera</taxon>
    </lineage>
</organism>
<evidence type="ECO:0000256" key="10">
    <source>
        <dbReference type="ARBA" id="ARBA00023239"/>
    </source>
</evidence>
<dbReference type="GO" id="GO:0004300">
    <property type="term" value="F:enoyl-CoA hydratase activity"/>
    <property type="evidence" value="ECO:0007669"/>
    <property type="project" value="UniProtKB-EC"/>
</dbReference>
<dbReference type="PROSITE" id="PS00166">
    <property type="entry name" value="ENOYL_COA_HYDRATASE"/>
    <property type="match status" value="1"/>
</dbReference>
<dbReference type="Gene3D" id="1.10.1040.50">
    <property type="match status" value="1"/>
</dbReference>
<comment type="caution">
    <text evidence="17">The sequence shown here is derived from an EMBL/GenBank/DDBJ whole genome shotgun (WGS) entry which is preliminary data.</text>
</comment>
<feature type="domain" description="3-hydroxyacyl-CoA dehydrogenase NAD binding" evidence="16">
    <location>
        <begin position="357"/>
        <end position="539"/>
    </location>
</feature>
<keyword evidence="8" id="KW-0520">NAD</keyword>
<evidence type="ECO:0000256" key="13">
    <source>
        <dbReference type="RuleBase" id="RU003707"/>
    </source>
</evidence>
<dbReference type="InterPro" id="IPR029045">
    <property type="entry name" value="ClpP/crotonase-like_dom_sf"/>
</dbReference>
<comment type="pathway">
    <text evidence="1">Lipid metabolism; fatty acid beta-oxidation.</text>
</comment>
<reference evidence="17 18" key="1">
    <citation type="submission" date="2013-10" db="EMBL/GenBank/DDBJ databases">
        <title>Salinisphaera orenii MK-B5 Genome Sequencing.</title>
        <authorList>
            <person name="Lai Q."/>
            <person name="Li C."/>
            <person name="Shao Z."/>
        </authorList>
    </citation>
    <scope>NUCLEOTIDE SEQUENCE [LARGE SCALE GENOMIC DNA]</scope>
    <source>
        <strain evidence="17 18">MK-B5</strain>
    </source>
</reference>
<dbReference type="GO" id="GO:0016853">
    <property type="term" value="F:isomerase activity"/>
    <property type="evidence" value="ECO:0007669"/>
    <property type="project" value="UniProtKB-KW"/>
</dbReference>
<dbReference type="InterPro" id="IPR006176">
    <property type="entry name" value="3-OHacyl-CoA_DH_NAD-bd"/>
</dbReference>
<evidence type="ECO:0000256" key="2">
    <source>
        <dbReference type="ARBA" id="ARBA00007005"/>
    </source>
</evidence>
<dbReference type="InterPro" id="IPR006180">
    <property type="entry name" value="3-OHacyl-CoA_DH_CS"/>
</dbReference>
<dbReference type="EC" id="4.2.1.17" evidence="4"/>
<evidence type="ECO:0000256" key="6">
    <source>
        <dbReference type="ARBA" id="ARBA00022963"/>
    </source>
</evidence>
<dbReference type="FunFam" id="3.40.50.720:FF:000009">
    <property type="entry name" value="Fatty oxidation complex, alpha subunit"/>
    <property type="match status" value="1"/>
</dbReference>
<keyword evidence="17" id="KW-0413">Isomerase</keyword>
<keyword evidence="7 17" id="KW-0560">Oxidoreductase</keyword>
<evidence type="ECO:0000259" key="15">
    <source>
        <dbReference type="Pfam" id="PF00725"/>
    </source>
</evidence>
<dbReference type="InterPro" id="IPR008927">
    <property type="entry name" value="6-PGluconate_DH-like_C_sf"/>
</dbReference>
<comment type="similarity">
    <text evidence="2">In the central section; belongs to the 3-hydroxyacyl-CoA dehydrogenase family.</text>
</comment>
<dbReference type="SUPFAM" id="SSF52096">
    <property type="entry name" value="ClpP/crotonase"/>
    <property type="match status" value="1"/>
</dbReference>
<dbReference type="UniPathway" id="UPA00659"/>